<protein>
    <recommendedName>
        <fullName evidence="4">SHSP domain-containing protein</fullName>
    </recommendedName>
</protein>
<dbReference type="SUPFAM" id="SSF49764">
    <property type="entry name" value="HSP20-like chaperones"/>
    <property type="match status" value="1"/>
</dbReference>
<evidence type="ECO:0000313" key="5">
    <source>
        <dbReference type="EMBL" id="KIM30110.1"/>
    </source>
</evidence>
<sequence length="204" mass="22663">MVFGRSRSLFHEFSPLFRLLEQNAARHNSQRLAARFAPAAACSAAHVGRSNVWTQGAFNTWGNKFKWDWNWGRDPAYWNAKSGSVRPAMDIVEKSDAYVIEADVPGVKKGEMTIRVADDGWSLVVEGKRAFTGEKAEGKDVREAGDATNVDSLVSERAQSFMRKIWFRQEIDGRGVKAKLEDGVLKLHVPKRVAGDGGLKVDIA</sequence>
<proteinExistence type="inferred from homology"/>
<dbReference type="STRING" id="933852.A0A0C3B031"/>
<dbReference type="InterPro" id="IPR031107">
    <property type="entry name" value="Small_HSP"/>
</dbReference>
<evidence type="ECO:0000313" key="6">
    <source>
        <dbReference type="Proteomes" id="UP000054097"/>
    </source>
</evidence>
<reference evidence="6" key="2">
    <citation type="submission" date="2015-01" db="EMBL/GenBank/DDBJ databases">
        <title>Evolutionary Origins and Diversification of the Mycorrhizal Mutualists.</title>
        <authorList>
            <consortium name="DOE Joint Genome Institute"/>
            <consortium name="Mycorrhizal Genomics Consortium"/>
            <person name="Kohler A."/>
            <person name="Kuo A."/>
            <person name="Nagy L.G."/>
            <person name="Floudas D."/>
            <person name="Copeland A."/>
            <person name="Barry K.W."/>
            <person name="Cichocki N."/>
            <person name="Veneault-Fourrey C."/>
            <person name="LaButti K."/>
            <person name="Lindquist E.A."/>
            <person name="Lipzen A."/>
            <person name="Lundell T."/>
            <person name="Morin E."/>
            <person name="Murat C."/>
            <person name="Riley R."/>
            <person name="Ohm R."/>
            <person name="Sun H."/>
            <person name="Tunlid A."/>
            <person name="Henrissat B."/>
            <person name="Grigoriev I.V."/>
            <person name="Hibbett D.S."/>
            <person name="Martin F."/>
        </authorList>
    </citation>
    <scope>NUCLEOTIDE SEQUENCE [LARGE SCALE GENOMIC DNA]</scope>
    <source>
        <strain evidence="6">MAFF 305830</strain>
    </source>
</reference>
<name>A0A0C3B031_SERVB</name>
<dbReference type="CDD" id="cd06464">
    <property type="entry name" value="ACD_sHsps-like"/>
    <property type="match status" value="1"/>
</dbReference>
<dbReference type="Pfam" id="PF00011">
    <property type="entry name" value="HSP20"/>
    <property type="match status" value="1"/>
</dbReference>
<keyword evidence="6" id="KW-1185">Reference proteome</keyword>
<dbReference type="PANTHER" id="PTHR11527">
    <property type="entry name" value="HEAT-SHOCK PROTEIN 20 FAMILY MEMBER"/>
    <property type="match status" value="1"/>
</dbReference>
<dbReference type="Gene3D" id="2.60.40.790">
    <property type="match status" value="1"/>
</dbReference>
<dbReference type="InterPro" id="IPR002068">
    <property type="entry name" value="A-crystallin/Hsp20_dom"/>
</dbReference>
<accession>A0A0C3B031</accession>
<dbReference type="InterPro" id="IPR008978">
    <property type="entry name" value="HSP20-like_chaperone"/>
</dbReference>
<organism evidence="5 6">
    <name type="scientific">Serendipita vermifera MAFF 305830</name>
    <dbReference type="NCBI Taxonomy" id="933852"/>
    <lineage>
        <taxon>Eukaryota</taxon>
        <taxon>Fungi</taxon>
        <taxon>Dikarya</taxon>
        <taxon>Basidiomycota</taxon>
        <taxon>Agaricomycotina</taxon>
        <taxon>Agaricomycetes</taxon>
        <taxon>Sebacinales</taxon>
        <taxon>Serendipitaceae</taxon>
        <taxon>Serendipita</taxon>
    </lineage>
</organism>
<evidence type="ECO:0000259" key="4">
    <source>
        <dbReference type="PROSITE" id="PS01031"/>
    </source>
</evidence>
<gene>
    <name evidence="5" type="ORF">M408DRAFT_328504</name>
</gene>
<evidence type="ECO:0000256" key="3">
    <source>
        <dbReference type="RuleBase" id="RU003616"/>
    </source>
</evidence>
<dbReference type="AlphaFoldDB" id="A0A0C3B031"/>
<dbReference type="EMBL" id="KN824286">
    <property type="protein sequence ID" value="KIM30110.1"/>
    <property type="molecule type" value="Genomic_DNA"/>
</dbReference>
<reference evidence="5 6" key="1">
    <citation type="submission" date="2014-04" db="EMBL/GenBank/DDBJ databases">
        <authorList>
            <consortium name="DOE Joint Genome Institute"/>
            <person name="Kuo A."/>
            <person name="Zuccaro A."/>
            <person name="Kohler A."/>
            <person name="Nagy L.G."/>
            <person name="Floudas D."/>
            <person name="Copeland A."/>
            <person name="Barry K.W."/>
            <person name="Cichocki N."/>
            <person name="Veneault-Fourrey C."/>
            <person name="LaButti K."/>
            <person name="Lindquist E.A."/>
            <person name="Lipzen A."/>
            <person name="Lundell T."/>
            <person name="Morin E."/>
            <person name="Murat C."/>
            <person name="Sun H."/>
            <person name="Tunlid A."/>
            <person name="Henrissat B."/>
            <person name="Grigoriev I.V."/>
            <person name="Hibbett D.S."/>
            <person name="Martin F."/>
            <person name="Nordberg H.P."/>
            <person name="Cantor M.N."/>
            <person name="Hua S.X."/>
        </authorList>
    </citation>
    <scope>NUCLEOTIDE SEQUENCE [LARGE SCALE GENOMIC DNA]</scope>
    <source>
        <strain evidence="5 6">MAFF 305830</strain>
    </source>
</reference>
<comment type="similarity">
    <text evidence="2 3">Belongs to the small heat shock protein (HSP20) family.</text>
</comment>
<dbReference type="Proteomes" id="UP000054097">
    <property type="component" value="Unassembled WGS sequence"/>
</dbReference>
<dbReference type="PROSITE" id="PS01031">
    <property type="entry name" value="SHSP"/>
    <property type="match status" value="1"/>
</dbReference>
<evidence type="ECO:0000256" key="1">
    <source>
        <dbReference type="ARBA" id="ARBA00023016"/>
    </source>
</evidence>
<feature type="domain" description="SHSP" evidence="4">
    <location>
        <begin position="80"/>
        <end position="204"/>
    </location>
</feature>
<keyword evidence="1" id="KW-0346">Stress response</keyword>
<dbReference type="HOGENOM" id="CLU_046737_1_3_1"/>
<dbReference type="OrthoDB" id="1431247at2759"/>
<evidence type="ECO:0000256" key="2">
    <source>
        <dbReference type="PROSITE-ProRule" id="PRU00285"/>
    </source>
</evidence>